<evidence type="ECO:0000313" key="2">
    <source>
        <dbReference type="Proteomes" id="UP000887159"/>
    </source>
</evidence>
<dbReference type="Proteomes" id="UP000887159">
    <property type="component" value="Unassembled WGS sequence"/>
</dbReference>
<evidence type="ECO:0000313" key="1">
    <source>
        <dbReference type="EMBL" id="GFX95879.1"/>
    </source>
</evidence>
<protein>
    <submittedName>
        <fullName evidence="1">Uncharacterized protein</fullName>
    </submittedName>
</protein>
<proteinExistence type="predicted"/>
<sequence>MIPSDSPIPFNRLLFPTSLPFAMTINKSQGQTMKICGLRSNTFRPSKSYVMQNPFRLDVARITIRLLVLVTPHAVDLEARD</sequence>
<keyword evidence="2" id="KW-1185">Reference proteome</keyword>
<accession>A0A8X6V7E7</accession>
<comment type="caution">
    <text evidence="1">The sequence shown here is derived from an EMBL/GenBank/DDBJ whole genome shotgun (WGS) entry which is preliminary data.</text>
</comment>
<organism evidence="1 2">
    <name type="scientific">Trichonephila clavipes</name>
    <name type="common">Golden silk orbweaver</name>
    <name type="synonym">Nephila clavipes</name>
    <dbReference type="NCBI Taxonomy" id="2585209"/>
    <lineage>
        <taxon>Eukaryota</taxon>
        <taxon>Metazoa</taxon>
        <taxon>Ecdysozoa</taxon>
        <taxon>Arthropoda</taxon>
        <taxon>Chelicerata</taxon>
        <taxon>Arachnida</taxon>
        <taxon>Araneae</taxon>
        <taxon>Araneomorphae</taxon>
        <taxon>Entelegynae</taxon>
        <taxon>Araneoidea</taxon>
        <taxon>Nephilidae</taxon>
        <taxon>Trichonephila</taxon>
    </lineage>
</organism>
<reference evidence="1" key="1">
    <citation type="submission" date="2020-08" db="EMBL/GenBank/DDBJ databases">
        <title>Multicomponent nature underlies the extraordinary mechanical properties of spider dragline silk.</title>
        <authorList>
            <person name="Kono N."/>
            <person name="Nakamura H."/>
            <person name="Mori M."/>
            <person name="Yoshida Y."/>
            <person name="Ohtoshi R."/>
            <person name="Malay A.D."/>
            <person name="Moran D.A.P."/>
            <person name="Tomita M."/>
            <person name="Numata K."/>
            <person name="Arakawa K."/>
        </authorList>
    </citation>
    <scope>NUCLEOTIDE SEQUENCE</scope>
</reference>
<gene>
    <name evidence="1" type="ORF">TNCV_2084591</name>
</gene>
<dbReference type="AlphaFoldDB" id="A0A8X6V7E7"/>
<dbReference type="EMBL" id="BMAU01021189">
    <property type="protein sequence ID" value="GFX95879.1"/>
    <property type="molecule type" value="Genomic_DNA"/>
</dbReference>
<name>A0A8X6V7E7_TRICX</name>